<name>A3NYK3_BURP0</name>
<protein>
    <submittedName>
        <fullName evidence="2">Uncharacterized protein</fullName>
    </submittedName>
</protein>
<dbReference type="AlphaFoldDB" id="A3NYK3"/>
<gene>
    <name evidence="2" type="ordered locus">BURPS1106A_3186</name>
</gene>
<dbReference type="EMBL" id="CP000572">
    <property type="protein sequence ID" value="ABN89899.1"/>
    <property type="molecule type" value="Genomic_DNA"/>
</dbReference>
<accession>A3NYK3</accession>
<evidence type="ECO:0000313" key="3">
    <source>
        <dbReference type="Proteomes" id="UP000006738"/>
    </source>
</evidence>
<proteinExistence type="predicted"/>
<reference evidence="2 3" key="1">
    <citation type="submission" date="2007-02" db="EMBL/GenBank/DDBJ databases">
        <authorList>
            <person name="DeShazer D."/>
            <person name="Woods D.E."/>
            <person name="Nierman W.C."/>
        </authorList>
    </citation>
    <scope>NUCLEOTIDE SEQUENCE [LARGE SCALE GENOMIC DNA]</scope>
    <source>
        <strain evidence="2 3">1106a</strain>
    </source>
</reference>
<evidence type="ECO:0000256" key="1">
    <source>
        <dbReference type="SAM" id="MobiDB-lite"/>
    </source>
</evidence>
<evidence type="ECO:0000313" key="2">
    <source>
        <dbReference type="EMBL" id="ABN89899.1"/>
    </source>
</evidence>
<dbReference type="KEGG" id="bpl:BURPS1106A_3186"/>
<sequence length="42" mass="4545">MARTRTVDYIVQAVAARSRSSIERGRPAGGGFRAGRRAGRAR</sequence>
<feature type="region of interest" description="Disordered" evidence="1">
    <location>
        <begin position="19"/>
        <end position="42"/>
    </location>
</feature>
<dbReference type="HOGENOM" id="CLU_3306186_0_0_4"/>
<organism evidence="2 3">
    <name type="scientific">Burkholderia pseudomallei (strain 1106a)</name>
    <dbReference type="NCBI Taxonomy" id="357348"/>
    <lineage>
        <taxon>Bacteria</taxon>
        <taxon>Pseudomonadati</taxon>
        <taxon>Pseudomonadota</taxon>
        <taxon>Betaproteobacteria</taxon>
        <taxon>Burkholderiales</taxon>
        <taxon>Burkholderiaceae</taxon>
        <taxon>Burkholderia</taxon>
        <taxon>pseudomallei group</taxon>
    </lineage>
</organism>
<dbReference type="Proteomes" id="UP000006738">
    <property type="component" value="Chromosome I"/>
</dbReference>